<reference evidence="2" key="1">
    <citation type="submission" date="2016-11" db="EMBL/GenBank/DDBJ databases">
        <authorList>
            <person name="Varghese N."/>
            <person name="Submissions S."/>
        </authorList>
    </citation>
    <scope>NUCLEOTIDE SEQUENCE [LARGE SCALE GENOMIC DNA]</scope>
    <source>
        <strain evidence="2">DSM 16917</strain>
    </source>
</reference>
<sequence>MNFDILLLIVALVALYFVFKAKRYQKEHASANADAKARLDGIEQRLQQELADWGAGKEADLPMRQALKAGLAEAYEFGAELVGSQQNADNKALKALLGEFLEAEAQGAPDLRWRRYHTALHCAVLMGQQAAQPKMAEQIRFKVDKLREAMKADQ</sequence>
<dbReference type="OrthoDB" id="9987444at2"/>
<dbReference type="AlphaFoldDB" id="A0A1M5XVK9"/>
<dbReference type="EMBL" id="FQXG01000006">
    <property type="protein sequence ID" value="SHI03574.1"/>
    <property type="molecule type" value="Genomic_DNA"/>
</dbReference>
<dbReference type="RefSeq" id="WP_067659426.1">
    <property type="nucleotide sequence ID" value="NZ_FQXG01000006.1"/>
</dbReference>
<accession>A0A1M5XVK9</accession>
<dbReference type="Proteomes" id="UP000184268">
    <property type="component" value="Unassembled WGS sequence"/>
</dbReference>
<proteinExistence type="predicted"/>
<name>A0A1M5XVK9_9GAMM</name>
<protein>
    <submittedName>
        <fullName evidence="1">Uncharacterized protein</fullName>
    </submittedName>
</protein>
<gene>
    <name evidence="1" type="ORF">SAMN02745129_3718</name>
</gene>
<organism evidence="1 2">
    <name type="scientific">Ferrimonas marina</name>
    <dbReference type="NCBI Taxonomy" id="299255"/>
    <lineage>
        <taxon>Bacteria</taxon>
        <taxon>Pseudomonadati</taxon>
        <taxon>Pseudomonadota</taxon>
        <taxon>Gammaproteobacteria</taxon>
        <taxon>Alteromonadales</taxon>
        <taxon>Ferrimonadaceae</taxon>
        <taxon>Ferrimonas</taxon>
    </lineage>
</organism>
<keyword evidence="2" id="KW-1185">Reference proteome</keyword>
<evidence type="ECO:0000313" key="2">
    <source>
        <dbReference type="Proteomes" id="UP000184268"/>
    </source>
</evidence>
<evidence type="ECO:0000313" key="1">
    <source>
        <dbReference type="EMBL" id="SHI03574.1"/>
    </source>
</evidence>